<gene>
    <name evidence="1" type="ORF">OCH7691_02214</name>
</gene>
<organism evidence="1 2">
    <name type="scientific">Oceanibacterium hippocampi</name>
    <dbReference type="NCBI Taxonomy" id="745714"/>
    <lineage>
        <taxon>Bacteria</taxon>
        <taxon>Pseudomonadati</taxon>
        <taxon>Pseudomonadota</taxon>
        <taxon>Alphaproteobacteria</taxon>
        <taxon>Sneathiellales</taxon>
        <taxon>Sneathiellaceae</taxon>
        <taxon>Oceanibacterium</taxon>
    </lineage>
</organism>
<protein>
    <recommendedName>
        <fullName evidence="3">Transglycosylase SLT domain-containing protein</fullName>
    </recommendedName>
</protein>
<proteinExistence type="predicted"/>
<evidence type="ECO:0008006" key="3">
    <source>
        <dbReference type="Google" id="ProtNLM"/>
    </source>
</evidence>
<dbReference type="AlphaFoldDB" id="A0A1Y5SXR0"/>
<sequence length="160" mass="17286">MRIALARQVESLVIAPVLGSLGAVEPRLGSVAARQLLLGTLAVETGGIWIKQNPGPALGWWQMEPATHDDLVARIWRQPELASWMHANFGRPFVGGAAELAGNAFYAAALARLYYWFDPQPLPDAGDLAGLAGYWKRVWNTAAGAGREEKFARLLGPLIA</sequence>
<dbReference type="EMBL" id="FWFR01000001">
    <property type="protein sequence ID" value="SLN50309.1"/>
    <property type="molecule type" value="Genomic_DNA"/>
</dbReference>
<keyword evidence="2" id="KW-1185">Reference proteome</keyword>
<accession>A0A1Y5SXR0</accession>
<evidence type="ECO:0000313" key="2">
    <source>
        <dbReference type="Proteomes" id="UP000193200"/>
    </source>
</evidence>
<reference evidence="1 2" key="1">
    <citation type="submission" date="2017-03" db="EMBL/GenBank/DDBJ databases">
        <authorList>
            <person name="Afonso C.L."/>
            <person name="Miller P.J."/>
            <person name="Scott M.A."/>
            <person name="Spackman E."/>
            <person name="Goraichik I."/>
            <person name="Dimitrov K.M."/>
            <person name="Suarez D.L."/>
            <person name="Swayne D.E."/>
        </authorList>
    </citation>
    <scope>NUCLEOTIDE SEQUENCE [LARGE SCALE GENOMIC DNA]</scope>
    <source>
        <strain evidence="1 2">CECT 7691</strain>
    </source>
</reference>
<dbReference type="OrthoDB" id="7355818at2"/>
<dbReference type="RefSeq" id="WP_085883397.1">
    <property type="nucleotide sequence ID" value="NZ_FWFR01000001.1"/>
</dbReference>
<dbReference type="InParanoid" id="A0A1Y5SXR0"/>
<dbReference type="Proteomes" id="UP000193200">
    <property type="component" value="Unassembled WGS sequence"/>
</dbReference>
<name>A0A1Y5SXR0_9PROT</name>
<evidence type="ECO:0000313" key="1">
    <source>
        <dbReference type="EMBL" id="SLN50309.1"/>
    </source>
</evidence>